<reference evidence="1" key="1">
    <citation type="submission" date="2021-10" db="EMBL/GenBank/DDBJ databases">
        <title>Melipona bicolor Genome sequencing and assembly.</title>
        <authorList>
            <person name="Araujo N.S."/>
            <person name="Arias M.C."/>
        </authorList>
    </citation>
    <scope>NUCLEOTIDE SEQUENCE</scope>
    <source>
        <strain evidence="1">USP_2M_L1-L4_2017</strain>
        <tissue evidence="1">Whole body</tissue>
    </source>
</reference>
<dbReference type="EMBL" id="JAHYIQ010000004">
    <property type="protein sequence ID" value="KAK1132503.1"/>
    <property type="molecule type" value="Genomic_DNA"/>
</dbReference>
<evidence type="ECO:0000313" key="1">
    <source>
        <dbReference type="EMBL" id="KAK1132503.1"/>
    </source>
</evidence>
<sequence>MMSTAGSRVSACHLLEPHVLLIQNLKFQPERPFSFRDIRVGTFFENLEYQEHSWFQSLCVPPLRTSRSPDTNSQNSARKAIQFSRYSYWNIFRKFGISGAQLVPEFRRATSSNLMFFWYKI</sequence>
<dbReference type="AlphaFoldDB" id="A0AA40G7G4"/>
<proteinExistence type="predicted"/>
<gene>
    <name evidence="1" type="ORF">K0M31_013886</name>
</gene>
<accession>A0AA40G7G4</accession>
<evidence type="ECO:0000313" key="2">
    <source>
        <dbReference type="Proteomes" id="UP001177670"/>
    </source>
</evidence>
<organism evidence="1 2">
    <name type="scientific">Melipona bicolor</name>
    <dbReference type="NCBI Taxonomy" id="60889"/>
    <lineage>
        <taxon>Eukaryota</taxon>
        <taxon>Metazoa</taxon>
        <taxon>Ecdysozoa</taxon>
        <taxon>Arthropoda</taxon>
        <taxon>Hexapoda</taxon>
        <taxon>Insecta</taxon>
        <taxon>Pterygota</taxon>
        <taxon>Neoptera</taxon>
        <taxon>Endopterygota</taxon>
        <taxon>Hymenoptera</taxon>
        <taxon>Apocrita</taxon>
        <taxon>Aculeata</taxon>
        <taxon>Apoidea</taxon>
        <taxon>Anthophila</taxon>
        <taxon>Apidae</taxon>
        <taxon>Melipona</taxon>
    </lineage>
</organism>
<comment type="caution">
    <text evidence="1">The sequence shown here is derived from an EMBL/GenBank/DDBJ whole genome shotgun (WGS) entry which is preliminary data.</text>
</comment>
<dbReference type="Proteomes" id="UP001177670">
    <property type="component" value="Unassembled WGS sequence"/>
</dbReference>
<protein>
    <submittedName>
        <fullName evidence="1">Uncharacterized protein</fullName>
    </submittedName>
</protein>
<keyword evidence="2" id="KW-1185">Reference proteome</keyword>
<name>A0AA40G7G4_9HYME</name>